<dbReference type="EMBL" id="CR382122">
    <property type="protein sequence ID" value="CAH02416.1"/>
    <property type="molecule type" value="Genomic_DNA"/>
</dbReference>
<dbReference type="PANTHER" id="PTHR19932:SF10">
    <property type="entry name" value="WD REPEAT AND HMG-BOX DNA-BINDING PROTEIN 1"/>
    <property type="match status" value="1"/>
</dbReference>
<feature type="domain" description="WDHD1/CFT4 helical bundle" evidence="7">
    <location>
        <begin position="835"/>
        <end position="936"/>
    </location>
</feature>
<dbReference type="eggNOG" id="KOG1274">
    <property type="taxonomic scope" value="Eukaryota"/>
</dbReference>
<evidence type="ECO:0000259" key="7">
    <source>
        <dbReference type="Pfam" id="PF20946"/>
    </source>
</evidence>
<dbReference type="InParanoid" id="Q6CVL6"/>
<protein>
    <submittedName>
        <fullName evidence="8">KLLA0B11099p</fullName>
    </submittedName>
</protein>
<evidence type="ECO:0000256" key="2">
    <source>
        <dbReference type="ARBA" id="ARBA00022574"/>
    </source>
</evidence>
<dbReference type="InterPro" id="IPR015943">
    <property type="entry name" value="WD40/YVTN_repeat-like_dom_sf"/>
</dbReference>
<dbReference type="InterPro" id="IPR022100">
    <property type="entry name" value="WDHD1/CFT4_beta-prop_2nd"/>
</dbReference>
<sequence length="942" mass="106346">MAIKLTENRVFVAGGNTQARLSSDSSRLFTLNKNALVKVLNLTDLEKEPDIIDICEEPSAFVLSQNSADGLYVVSRNGDLYWYNVLENKNKLCFRSSLPLRDLALVHDDKVCVVGGDDLEMTLVALEEGNSNVKLTLDEQLVSLSYNKQNNILAVSLSNGNVVFYSLSSTTPNRIHTLHDQLPKIFFNDDLPADTENNTENADSVAIDGLDPMLCEDNRTCTRVAWTNKGDQYAIPAKDSVIKLFKLSDHDLVTSFKPSVHVNNWDALTIDQIHSNTIAAVGNSNQNSHLFIWNLSTGTQLVHESFRYSITSLSWRVNDQRTKLSLVAGTWSGDVITFNDIVSVNTTVAYSNTGGKLFVGSDDEKLFDDSDIDDLSKQTSNGPEFYEPSKNDNNRRSKYENNDKADDKGEVSEDINSDNLFTDAEMDQHEPKRTYNFENEDDFIEDDNGEAAQYKRPKTHVQSIPSLTANHVNHRRIYQPPAQFQYRPFSTGATPFGNSDKRYLTINQLGHVWTTRNEGGSNSITVSFFDVSRFREYHFDDLFKYDLCSLTDEGILLGQSKMGQIQYKPHSPSGDSWTKKIPLLSKERVTSIACTPKRVIVGTSLGYLRTYNDFGLPLAIEKMSPIVALSAHEYKVFTIHYSQYHGITYSMFQQHPQTGNKYFQRESPLPITLPQQNQPGNDDEDIEFLKYDDIFNSFNPLGIKSLFFSSFGDPCMFGHDNVLLILSKWRSGSDARWVPIVDTNLELWKMSGGKHPKNVHVWPLGLNFDTFSYLLLKGKNAWPDIPMTVPTEMEVRIPVVSKSELQKTQDDNRNDSSDVEDIDNSNGVEIPMYLAAEEEFLRSKILSDLLKDTMDNEGEIYGNETDLLQHLVATHDKSLLRLLAYVCSEQDVNKAVSIVNELKQDKALSAARKIAERAELLPLVRKINTIIEAKFEADFNNI</sequence>
<comment type="subcellular location">
    <subcellularLocation>
        <location evidence="1">Nucleus</location>
    </subcellularLocation>
</comment>
<evidence type="ECO:0000259" key="6">
    <source>
        <dbReference type="Pfam" id="PF12341"/>
    </source>
</evidence>
<feature type="compositionally biased region" description="Basic and acidic residues" evidence="5">
    <location>
        <begin position="387"/>
        <end position="411"/>
    </location>
</feature>
<dbReference type="InterPro" id="IPR048591">
    <property type="entry name" value="WDHD1/CFT4_hel"/>
</dbReference>
<evidence type="ECO:0000256" key="1">
    <source>
        <dbReference type="ARBA" id="ARBA00004123"/>
    </source>
</evidence>
<evidence type="ECO:0000313" key="9">
    <source>
        <dbReference type="Proteomes" id="UP000000598"/>
    </source>
</evidence>
<evidence type="ECO:0000313" key="8">
    <source>
        <dbReference type="EMBL" id="CAH02416.1"/>
    </source>
</evidence>
<dbReference type="STRING" id="284590.Q6CVL6"/>
<name>Q6CVL6_KLULA</name>
<keyword evidence="9" id="KW-1185">Reference proteome</keyword>
<dbReference type="PANTHER" id="PTHR19932">
    <property type="entry name" value="WD REPEAT AND HMG-BOX DNA BINDING PROTEIN"/>
    <property type="match status" value="1"/>
</dbReference>
<dbReference type="SUPFAM" id="SSF50978">
    <property type="entry name" value="WD40 repeat-like"/>
    <property type="match status" value="1"/>
</dbReference>
<keyword evidence="3" id="KW-0677">Repeat</keyword>
<feature type="compositionally biased region" description="Basic and acidic residues" evidence="5">
    <location>
        <begin position="804"/>
        <end position="816"/>
    </location>
</feature>
<feature type="region of interest" description="Disordered" evidence="5">
    <location>
        <begin position="804"/>
        <end position="824"/>
    </location>
</feature>
<keyword evidence="4" id="KW-0539">Nucleus</keyword>
<gene>
    <name evidence="8" type="ORF">KLLA0_B11099g</name>
</gene>
<feature type="region of interest" description="Disordered" evidence="5">
    <location>
        <begin position="369"/>
        <end position="420"/>
    </location>
</feature>
<proteinExistence type="predicted"/>
<evidence type="ECO:0000256" key="3">
    <source>
        <dbReference type="ARBA" id="ARBA00022737"/>
    </source>
</evidence>
<dbReference type="GO" id="GO:0006261">
    <property type="term" value="P:DNA-templated DNA replication"/>
    <property type="evidence" value="ECO:0007669"/>
    <property type="project" value="TreeGrafter"/>
</dbReference>
<dbReference type="Pfam" id="PF12341">
    <property type="entry name" value="Mcl1_mid"/>
    <property type="match status" value="1"/>
</dbReference>
<dbReference type="Proteomes" id="UP000000598">
    <property type="component" value="Chromosome B"/>
</dbReference>
<dbReference type="GO" id="GO:0043596">
    <property type="term" value="C:nuclear replication fork"/>
    <property type="evidence" value="ECO:0007669"/>
    <property type="project" value="TreeGrafter"/>
</dbReference>
<dbReference type="PaxDb" id="284590-Q6CVL6"/>
<dbReference type="GO" id="GO:0006281">
    <property type="term" value="P:DNA repair"/>
    <property type="evidence" value="ECO:0007669"/>
    <property type="project" value="TreeGrafter"/>
</dbReference>
<dbReference type="Pfam" id="PF20946">
    <property type="entry name" value="Ctf4_C"/>
    <property type="match status" value="1"/>
</dbReference>
<dbReference type="InterPro" id="IPR036322">
    <property type="entry name" value="WD40_repeat_dom_sf"/>
</dbReference>
<organism evidence="8 9">
    <name type="scientific">Kluyveromyces lactis (strain ATCC 8585 / CBS 2359 / DSM 70799 / NBRC 1267 / NRRL Y-1140 / WM37)</name>
    <name type="common">Yeast</name>
    <name type="synonym">Candida sphaerica</name>
    <dbReference type="NCBI Taxonomy" id="284590"/>
    <lineage>
        <taxon>Eukaryota</taxon>
        <taxon>Fungi</taxon>
        <taxon>Dikarya</taxon>
        <taxon>Ascomycota</taxon>
        <taxon>Saccharomycotina</taxon>
        <taxon>Saccharomycetes</taxon>
        <taxon>Saccharomycetales</taxon>
        <taxon>Saccharomycetaceae</taxon>
        <taxon>Kluyveromyces</taxon>
    </lineage>
</organism>
<dbReference type="OMA" id="QITNFVW"/>
<dbReference type="KEGG" id="kla:KLLA0_B11099g"/>
<dbReference type="HOGENOM" id="CLU_004219_2_0_1"/>
<evidence type="ECO:0000256" key="5">
    <source>
        <dbReference type="SAM" id="MobiDB-lite"/>
    </source>
</evidence>
<dbReference type="AlphaFoldDB" id="Q6CVL6"/>
<feature type="domain" description="WDHD1/CFT4 second beta-propeller" evidence="6">
    <location>
        <begin position="487"/>
        <end position="799"/>
    </location>
</feature>
<dbReference type="Gene3D" id="2.130.10.10">
    <property type="entry name" value="YVTN repeat-like/Quinoprotein amine dehydrogenase"/>
    <property type="match status" value="1"/>
</dbReference>
<dbReference type="FunCoup" id="Q6CVL6">
    <property type="interactions" value="391"/>
</dbReference>
<accession>Q6CVL6</accession>
<evidence type="ECO:0000256" key="4">
    <source>
        <dbReference type="ARBA" id="ARBA00023242"/>
    </source>
</evidence>
<dbReference type="GO" id="GO:0003682">
    <property type="term" value="F:chromatin binding"/>
    <property type="evidence" value="ECO:0007669"/>
    <property type="project" value="TreeGrafter"/>
</dbReference>
<keyword evidence="2" id="KW-0853">WD repeat</keyword>
<reference evidence="8 9" key="1">
    <citation type="journal article" date="2004" name="Nature">
        <title>Genome evolution in yeasts.</title>
        <authorList>
            <consortium name="Genolevures"/>
            <person name="Dujon B."/>
            <person name="Sherman D."/>
            <person name="Fischer G."/>
            <person name="Durrens P."/>
            <person name="Casaregola S."/>
            <person name="Lafontaine I."/>
            <person name="de Montigny J."/>
            <person name="Marck C."/>
            <person name="Neuveglise C."/>
            <person name="Talla E."/>
            <person name="Goffard N."/>
            <person name="Frangeul L."/>
            <person name="Aigle M."/>
            <person name="Anthouard V."/>
            <person name="Babour A."/>
            <person name="Barbe V."/>
            <person name="Barnay S."/>
            <person name="Blanchin S."/>
            <person name="Beckerich J.M."/>
            <person name="Beyne E."/>
            <person name="Bleykasten C."/>
            <person name="Boisrame A."/>
            <person name="Boyer J."/>
            <person name="Cattolico L."/>
            <person name="Confanioleri F."/>
            <person name="de Daruvar A."/>
            <person name="Despons L."/>
            <person name="Fabre E."/>
            <person name="Fairhead C."/>
            <person name="Ferry-Dumazet H."/>
            <person name="Groppi A."/>
            <person name="Hantraye F."/>
            <person name="Hennequin C."/>
            <person name="Jauniaux N."/>
            <person name="Joyet P."/>
            <person name="Kachouri R."/>
            <person name="Kerrest A."/>
            <person name="Koszul R."/>
            <person name="Lemaire M."/>
            <person name="Lesur I."/>
            <person name="Ma L."/>
            <person name="Muller H."/>
            <person name="Nicaud J.M."/>
            <person name="Nikolski M."/>
            <person name="Oztas S."/>
            <person name="Ozier-Kalogeropoulos O."/>
            <person name="Pellenz S."/>
            <person name="Potier S."/>
            <person name="Richard G.F."/>
            <person name="Straub M.L."/>
            <person name="Suleau A."/>
            <person name="Swennene D."/>
            <person name="Tekaia F."/>
            <person name="Wesolowski-Louvel M."/>
            <person name="Westhof E."/>
            <person name="Wirth B."/>
            <person name="Zeniou-Meyer M."/>
            <person name="Zivanovic I."/>
            <person name="Bolotin-Fukuhara M."/>
            <person name="Thierry A."/>
            <person name="Bouchier C."/>
            <person name="Caudron B."/>
            <person name="Scarpelli C."/>
            <person name="Gaillardin C."/>
            <person name="Weissenbach J."/>
            <person name="Wincker P."/>
            <person name="Souciet J.L."/>
        </authorList>
    </citation>
    <scope>NUCLEOTIDE SEQUENCE [LARGE SCALE GENOMIC DNA]</scope>
    <source>
        <strain evidence="9">ATCC 8585 / CBS 2359 / DSM 70799 / NBRC 1267 / NRRL Y-1140 / WM37</strain>
    </source>
</reference>
<dbReference type="GO" id="GO:0000278">
    <property type="term" value="P:mitotic cell cycle"/>
    <property type="evidence" value="ECO:0007669"/>
    <property type="project" value="TreeGrafter"/>
</dbReference>